<gene>
    <name evidence="4" type="ORF">DES36_10671</name>
</gene>
<dbReference type="OrthoDB" id="9808002at2"/>
<proteinExistence type="predicted"/>
<dbReference type="InterPro" id="IPR016454">
    <property type="entry name" value="Cysteine_dSase"/>
</dbReference>
<feature type="domain" description="Aminotransferase class V" evidence="3">
    <location>
        <begin position="2"/>
        <end position="360"/>
    </location>
</feature>
<dbReference type="Proteomes" id="UP000253490">
    <property type="component" value="Unassembled WGS sequence"/>
</dbReference>
<dbReference type="PANTHER" id="PTHR11601">
    <property type="entry name" value="CYSTEINE DESULFURYLASE FAMILY MEMBER"/>
    <property type="match status" value="1"/>
</dbReference>
<evidence type="ECO:0000256" key="1">
    <source>
        <dbReference type="ARBA" id="ARBA00001933"/>
    </source>
</evidence>
<reference evidence="4 5" key="1">
    <citation type="submission" date="2018-06" db="EMBL/GenBank/DDBJ databases">
        <title>Genomic Encyclopedia of Type Strains, Phase IV (KMG-IV): sequencing the most valuable type-strain genomes for metagenomic binning, comparative biology and taxonomic classification.</title>
        <authorList>
            <person name="Goeker M."/>
        </authorList>
    </citation>
    <scope>NUCLEOTIDE SEQUENCE [LARGE SCALE GENOMIC DNA]</scope>
    <source>
        <strain evidence="4 5">DSM 22112</strain>
    </source>
</reference>
<keyword evidence="5" id="KW-1185">Reference proteome</keyword>
<dbReference type="AlphaFoldDB" id="A0A366I927"/>
<dbReference type="PANTHER" id="PTHR11601:SF50">
    <property type="entry name" value="CYSTEINE DESULFURASE ISCS 2-RELATED"/>
    <property type="match status" value="1"/>
</dbReference>
<dbReference type="InterPro" id="IPR015422">
    <property type="entry name" value="PyrdxlP-dep_Trfase_small"/>
</dbReference>
<dbReference type="EMBL" id="QNRX01000006">
    <property type="protein sequence ID" value="RBP65960.1"/>
    <property type="molecule type" value="Genomic_DNA"/>
</dbReference>
<dbReference type="GO" id="GO:0003824">
    <property type="term" value="F:catalytic activity"/>
    <property type="evidence" value="ECO:0007669"/>
    <property type="project" value="UniProtKB-ARBA"/>
</dbReference>
<evidence type="ECO:0000256" key="2">
    <source>
        <dbReference type="ARBA" id="ARBA00022898"/>
    </source>
</evidence>
<evidence type="ECO:0000259" key="3">
    <source>
        <dbReference type="Pfam" id="PF00266"/>
    </source>
</evidence>
<name>A0A366I927_9FIRM</name>
<keyword evidence="2" id="KW-0663">Pyridoxal phosphate</keyword>
<organism evidence="4 5">
    <name type="scientific">Alkalibaculum bacchi</name>
    <dbReference type="NCBI Taxonomy" id="645887"/>
    <lineage>
        <taxon>Bacteria</taxon>
        <taxon>Bacillati</taxon>
        <taxon>Bacillota</taxon>
        <taxon>Clostridia</taxon>
        <taxon>Eubacteriales</taxon>
        <taxon>Eubacteriaceae</taxon>
        <taxon>Alkalibaculum</taxon>
    </lineage>
</organism>
<comment type="cofactor">
    <cofactor evidence="1">
        <name>pyridoxal 5'-phosphate</name>
        <dbReference type="ChEBI" id="CHEBI:597326"/>
    </cofactor>
</comment>
<dbReference type="Gene3D" id="3.40.640.10">
    <property type="entry name" value="Type I PLP-dependent aspartate aminotransferase-like (Major domain)"/>
    <property type="match status" value="1"/>
</dbReference>
<dbReference type="Pfam" id="PF00266">
    <property type="entry name" value="Aminotran_5"/>
    <property type="match status" value="1"/>
</dbReference>
<dbReference type="InterPro" id="IPR000192">
    <property type="entry name" value="Aminotrans_V_dom"/>
</dbReference>
<dbReference type="PIRSF" id="PIRSF005572">
    <property type="entry name" value="NifS"/>
    <property type="match status" value="1"/>
</dbReference>
<protein>
    <submittedName>
        <fullName evidence="4">Cysteine desulfurase</fullName>
    </submittedName>
</protein>
<dbReference type="Gene3D" id="3.90.1150.10">
    <property type="entry name" value="Aspartate Aminotransferase, domain 1"/>
    <property type="match status" value="1"/>
</dbReference>
<comment type="caution">
    <text evidence="4">The sequence shown here is derived from an EMBL/GenBank/DDBJ whole genome shotgun (WGS) entry which is preliminary data.</text>
</comment>
<dbReference type="RefSeq" id="WP_113920293.1">
    <property type="nucleotide sequence ID" value="NZ_QNRX01000006.1"/>
</dbReference>
<accession>A0A366I927</accession>
<dbReference type="InterPro" id="IPR015424">
    <property type="entry name" value="PyrdxlP-dep_Trfase"/>
</dbReference>
<evidence type="ECO:0000313" key="5">
    <source>
        <dbReference type="Proteomes" id="UP000253490"/>
    </source>
</evidence>
<dbReference type="InterPro" id="IPR015421">
    <property type="entry name" value="PyrdxlP-dep_Trfase_major"/>
</dbReference>
<sequence length="372" mass="41314">MIYLDYAAETPVDPQVLNTFNEVSIKYIANPNSTHSLGTQAKERLEHETGRISKLLHVKPSEIIYTSSASESNNLAIKGIVERYKTLGKHIITTYLEHSSVNGPMGYLKDRGYEIDYVDILPNGLVDLEHLKELLREDTILVSICYVDSEVGIIQDMNKLGELIKAYPNCHLHTDGTQAVGKIPLFIKNIDMITFAPHKFYGLNGSGILIKKEHIELEPMIHGGISTTPYRSGTPSLALIAATGQALETAFLNVESRHRSVSKLNNDLRTELKKLPKVEINSPEQASPYILNISLLGIKAEKIVQALDLEGICLSSKSACCAMNTPSRPVYALTNNRKRALSTLRISLSHLTTEEEINRFMSCLKNILEAES</sequence>
<dbReference type="SUPFAM" id="SSF53383">
    <property type="entry name" value="PLP-dependent transferases"/>
    <property type="match status" value="1"/>
</dbReference>
<evidence type="ECO:0000313" key="4">
    <source>
        <dbReference type="EMBL" id="RBP65960.1"/>
    </source>
</evidence>